<dbReference type="InterPro" id="IPR018247">
    <property type="entry name" value="EF_Hand_1_Ca_BS"/>
</dbReference>
<comment type="similarity">
    <text evidence="1">Belongs to the isochorismatase family.</text>
</comment>
<dbReference type="PANTHER" id="PTHR11080:SF2">
    <property type="entry name" value="LD05707P"/>
    <property type="match status" value="1"/>
</dbReference>
<dbReference type="Gene3D" id="1.10.238.10">
    <property type="entry name" value="EF-hand"/>
    <property type="match status" value="1"/>
</dbReference>
<keyword evidence="2" id="KW-0662">Pyridine nucleotide biosynthesis</keyword>
<evidence type="ECO:0000259" key="9">
    <source>
        <dbReference type="PROSITE" id="PS50222"/>
    </source>
</evidence>
<dbReference type="InterPro" id="IPR052347">
    <property type="entry name" value="Isochorismatase_Nicotinamidase"/>
</dbReference>
<dbReference type="SUPFAM" id="SSF47473">
    <property type="entry name" value="EF-hand"/>
    <property type="match status" value="1"/>
</dbReference>
<dbReference type="Gene3D" id="3.40.50.850">
    <property type="entry name" value="Isochorismatase-like"/>
    <property type="match status" value="1"/>
</dbReference>
<proteinExistence type="inferred from homology"/>
<dbReference type="InterPro" id="IPR036380">
    <property type="entry name" value="Isochorismatase-like_sf"/>
</dbReference>
<evidence type="ECO:0000256" key="2">
    <source>
        <dbReference type="ARBA" id="ARBA00022642"/>
    </source>
</evidence>
<protein>
    <recommendedName>
        <fullName evidence="7">nicotinamidase</fullName>
        <ecNumber evidence="7">3.5.1.19</ecNumber>
    </recommendedName>
    <alternativeName>
        <fullName evidence="8">Nicotinamide deamidase</fullName>
    </alternativeName>
</protein>
<dbReference type="InterPro" id="IPR000868">
    <property type="entry name" value="Isochorismatase-like_dom"/>
</dbReference>
<dbReference type="Proteomes" id="UP000694924">
    <property type="component" value="Unplaced"/>
</dbReference>
<feature type="domain" description="EF-hand" evidence="9">
    <location>
        <begin position="5"/>
        <end position="40"/>
    </location>
</feature>
<dbReference type="Pfam" id="PF00857">
    <property type="entry name" value="Isochorismatase"/>
    <property type="match status" value="1"/>
</dbReference>
<dbReference type="PANTHER" id="PTHR11080">
    <property type="entry name" value="PYRAZINAMIDASE/NICOTINAMIDASE"/>
    <property type="match status" value="1"/>
</dbReference>
<dbReference type="EC" id="3.5.1.19" evidence="7"/>
<dbReference type="InterPro" id="IPR011992">
    <property type="entry name" value="EF-hand-dom_pair"/>
</dbReference>
<sequence length="354" mass="40658">MKNPKNWKSADNVFKKFDINEDGVLDEQEFILLCKELFEEEIIDNKWRVEDIFKKLHTNEESGLKGKDWDRCFKKWIQPIVNPVNVLVVVDVQNDFIHGSLALHNCKSKHDGYEVIEPINNILSKVDWNKVVYTLDYHPENHISFYENLHLRELHPTSQIKQEKAVLYDKVTFLKPHVKQTLWPKHCVMGTPGSELHQDLHILPKSIQICKGQNPDVEAYSVFTRDNEEACSEMESVLSKIQATDLYVCGLALDVCVKETCLDALKLGYKVILIEDCCRGIDNDEIIKAKNAIVKNGGLIIKSEEVYTFVNDWKRSLILAHHAANKLSEKISSQSSSNLFSIIMYRSCTTSPNP</sequence>
<dbReference type="InterPro" id="IPR002048">
    <property type="entry name" value="EF_hand_dom"/>
</dbReference>
<keyword evidence="5" id="KW-0106">Calcium</keyword>
<comment type="pathway">
    <text evidence="6">Cofactor biosynthesis; nicotinate biosynthesis; nicotinate from nicotinamide: step 1/1.</text>
</comment>
<dbReference type="RefSeq" id="XP_015185269.1">
    <property type="nucleotide sequence ID" value="XM_015329783.1"/>
</dbReference>
<evidence type="ECO:0000256" key="8">
    <source>
        <dbReference type="ARBA" id="ARBA00043224"/>
    </source>
</evidence>
<reference evidence="11" key="1">
    <citation type="submission" date="2025-08" db="UniProtKB">
        <authorList>
            <consortium name="RefSeq"/>
        </authorList>
    </citation>
    <scope>IDENTIFICATION</scope>
    <source>
        <tissue evidence="11">Whole body</tissue>
    </source>
</reference>
<keyword evidence="10" id="KW-1185">Reference proteome</keyword>
<evidence type="ECO:0000256" key="6">
    <source>
        <dbReference type="ARBA" id="ARBA00037900"/>
    </source>
</evidence>
<organism evidence="10 11">
    <name type="scientific">Polistes dominula</name>
    <name type="common">European paper wasp</name>
    <name type="synonym">Vespa dominula</name>
    <dbReference type="NCBI Taxonomy" id="743375"/>
    <lineage>
        <taxon>Eukaryota</taxon>
        <taxon>Metazoa</taxon>
        <taxon>Ecdysozoa</taxon>
        <taxon>Arthropoda</taxon>
        <taxon>Hexapoda</taxon>
        <taxon>Insecta</taxon>
        <taxon>Pterygota</taxon>
        <taxon>Neoptera</taxon>
        <taxon>Endopterygota</taxon>
        <taxon>Hymenoptera</taxon>
        <taxon>Apocrita</taxon>
        <taxon>Aculeata</taxon>
        <taxon>Vespoidea</taxon>
        <taxon>Vespidae</taxon>
        <taxon>Polistinae</taxon>
        <taxon>Polistini</taxon>
        <taxon>Polistes</taxon>
    </lineage>
</organism>
<accession>A0ABM1IYI2</accession>
<evidence type="ECO:0000256" key="3">
    <source>
        <dbReference type="ARBA" id="ARBA00022723"/>
    </source>
</evidence>
<evidence type="ECO:0000256" key="7">
    <source>
        <dbReference type="ARBA" id="ARBA00039017"/>
    </source>
</evidence>
<evidence type="ECO:0000313" key="10">
    <source>
        <dbReference type="Proteomes" id="UP000694924"/>
    </source>
</evidence>
<name>A0ABM1IYI2_POLDO</name>
<evidence type="ECO:0000256" key="5">
    <source>
        <dbReference type="ARBA" id="ARBA00022837"/>
    </source>
</evidence>
<dbReference type="SUPFAM" id="SSF52499">
    <property type="entry name" value="Isochorismatase-like hydrolases"/>
    <property type="match status" value="1"/>
</dbReference>
<gene>
    <name evidence="11" type="primary">LOC107071085</name>
</gene>
<dbReference type="GeneID" id="107071085"/>
<evidence type="ECO:0000256" key="4">
    <source>
        <dbReference type="ARBA" id="ARBA00022801"/>
    </source>
</evidence>
<dbReference type="PROSITE" id="PS50222">
    <property type="entry name" value="EF_HAND_2"/>
    <property type="match status" value="1"/>
</dbReference>
<evidence type="ECO:0000256" key="1">
    <source>
        <dbReference type="ARBA" id="ARBA00006336"/>
    </source>
</evidence>
<keyword evidence="3" id="KW-0479">Metal-binding</keyword>
<keyword evidence="4" id="KW-0378">Hydrolase</keyword>
<dbReference type="PROSITE" id="PS00018">
    <property type="entry name" value="EF_HAND_1"/>
    <property type="match status" value="1"/>
</dbReference>
<evidence type="ECO:0000313" key="11">
    <source>
        <dbReference type="RefSeq" id="XP_015185269.1"/>
    </source>
</evidence>